<evidence type="ECO:0000256" key="2">
    <source>
        <dbReference type="ARBA" id="ARBA00001946"/>
    </source>
</evidence>
<dbReference type="AlphaFoldDB" id="A0A1M4SJB0"/>
<evidence type="ECO:0000256" key="20">
    <source>
        <dbReference type="PIRSR" id="PIRSR000732-3"/>
    </source>
</evidence>
<gene>
    <name evidence="24" type="ORF">SAMN02746089_00054</name>
</gene>
<evidence type="ECO:0000259" key="23">
    <source>
        <dbReference type="Pfam" id="PF05524"/>
    </source>
</evidence>
<dbReference type="GO" id="GO:0046872">
    <property type="term" value="F:metal ion binding"/>
    <property type="evidence" value="ECO:0007669"/>
    <property type="project" value="UniProtKB-KW"/>
</dbReference>
<keyword evidence="15 17" id="KW-0460">Magnesium</keyword>
<dbReference type="InterPro" id="IPR036618">
    <property type="entry name" value="PtsI_HPr-bd_sf"/>
</dbReference>
<dbReference type="GO" id="GO:0009401">
    <property type="term" value="P:phosphoenolpyruvate-dependent sugar phosphotransferase system"/>
    <property type="evidence" value="ECO:0007669"/>
    <property type="project" value="UniProtKB-KW"/>
</dbReference>
<dbReference type="InterPro" id="IPR008731">
    <property type="entry name" value="PTS_EIN"/>
</dbReference>
<evidence type="ECO:0000259" key="22">
    <source>
        <dbReference type="Pfam" id="PF02896"/>
    </source>
</evidence>
<dbReference type="EC" id="2.7.3.9" evidence="6 17"/>
<dbReference type="SUPFAM" id="SSF47831">
    <property type="entry name" value="Enzyme I of the PEP:sugar phosphotransferase system HPr-binding (sub)domain"/>
    <property type="match status" value="1"/>
</dbReference>
<evidence type="ECO:0000256" key="15">
    <source>
        <dbReference type="ARBA" id="ARBA00022842"/>
    </source>
</evidence>
<dbReference type="InterPro" id="IPR036637">
    <property type="entry name" value="Phosphohistidine_dom_sf"/>
</dbReference>
<evidence type="ECO:0000256" key="14">
    <source>
        <dbReference type="ARBA" id="ARBA00022777"/>
    </source>
</evidence>
<dbReference type="GO" id="GO:0008965">
    <property type="term" value="F:phosphoenolpyruvate-protein phosphotransferase activity"/>
    <property type="evidence" value="ECO:0007669"/>
    <property type="project" value="UniProtKB-EC"/>
</dbReference>
<dbReference type="InterPro" id="IPR015813">
    <property type="entry name" value="Pyrv/PenolPyrv_kinase-like_dom"/>
</dbReference>
<comment type="similarity">
    <text evidence="5 17">Belongs to the PEP-utilizing enzyme family.</text>
</comment>
<dbReference type="Proteomes" id="UP000184088">
    <property type="component" value="Unassembled WGS sequence"/>
</dbReference>
<dbReference type="PIRSF" id="PIRSF000732">
    <property type="entry name" value="PTS_enzyme_I"/>
    <property type="match status" value="1"/>
</dbReference>
<evidence type="ECO:0000313" key="25">
    <source>
        <dbReference type="Proteomes" id="UP000184088"/>
    </source>
</evidence>
<dbReference type="Gene3D" id="1.10.274.10">
    <property type="entry name" value="PtsI, HPr-binding domain"/>
    <property type="match status" value="1"/>
</dbReference>
<feature type="active site" description="Tele-phosphohistidine intermediate" evidence="18">
    <location>
        <position position="187"/>
    </location>
</feature>
<comment type="cofactor">
    <cofactor evidence="2 17 20">
        <name>Mg(2+)</name>
        <dbReference type="ChEBI" id="CHEBI:18420"/>
    </cofactor>
</comment>
<dbReference type="Pfam" id="PF02896">
    <property type="entry name" value="PEP-utilizers_C"/>
    <property type="match status" value="1"/>
</dbReference>
<dbReference type="InterPro" id="IPR006318">
    <property type="entry name" value="PTS_EI-like"/>
</dbReference>
<dbReference type="Pfam" id="PF00391">
    <property type="entry name" value="PEP-utilizers"/>
    <property type="match status" value="1"/>
</dbReference>
<dbReference type="PANTHER" id="PTHR46244:SF3">
    <property type="entry name" value="PHOSPHOENOLPYRUVATE-PROTEIN PHOSPHOTRANSFERASE"/>
    <property type="match status" value="1"/>
</dbReference>
<dbReference type="PANTHER" id="PTHR46244">
    <property type="entry name" value="PHOSPHOENOLPYRUVATE-PROTEIN PHOSPHOTRANSFERASE"/>
    <property type="match status" value="1"/>
</dbReference>
<accession>A0A1M4SJB0</accession>
<keyword evidence="10 17" id="KW-0762">Sugar transport</keyword>
<evidence type="ECO:0000256" key="12">
    <source>
        <dbReference type="ARBA" id="ARBA00022683"/>
    </source>
</evidence>
<feature type="domain" description="PEP-utilising enzyme C-terminal" evidence="22">
    <location>
        <begin position="253"/>
        <end position="538"/>
    </location>
</feature>
<dbReference type="InterPro" id="IPR040442">
    <property type="entry name" value="Pyrv_kinase-like_dom_sf"/>
</dbReference>
<feature type="binding site" evidence="19">
    <location>
        <position position="330"/>
    </location>
    <ligand>
        <name>phosphoenolpyruvate</name>
        <dbReference type="ChEBI" id="CHEBI:58702"/>
    </ligand>
</feature>
<dbReference type="SUPFAM" id="SSF51621">
    <property type="entry name" value="Phosphoenolpyruvate/pyruvate domain"/>
    <property type="match status" value="1"/>
</dbReference>
<dbReference type="InterPro" id="IPR050499">
    <property type="entry name" value="PEP-utilizing_PTS_enzyme"/>
</dbReference>
<feature type="binding site" evidence="19">
    <location>
        <position position="294"/>
    </location>
    <ligand>
        <name>phosphoenolpyruvate</name>
        <dbReference type="ChEBI" id="CHEBI:58702"/>
    </ligand>
</feature>
<protein>
    <recommendedName>
        <fullName evidence="7 17">Phosphoenolpyruvate-protein phosphotransferase</fullName>
        <ecNumber evidence="6 17">2.7.3.9</ecNumber>
    </recommendedName>
    <alternativeName>
        <fullName evidence="16 17">Phosphotransferase system, enzyme I</fullName>
    </alternativeName>
</protein>
<evidence type="ECO:0000256" key="9">
    <source>
        <dbReference type="ARBA" id="ARBA00022490"/>
    </source>
</evidence>
<dbReference type="InterPro" id="IPR023151">
    <property type="entry name" value="PEP_util_CS"/>
</dbReference>
<feature type="binding site" evidence="20">
    <location>
        <position position="429"/>
    </location>
    <ligand>
        <name>Mg(2+)</name>
        <dbReference type="ChEBI" id="CHEBI:18420"/>
    </ligand>
</feature>
<feature type="binding site" evidence="19">
    <location>
        <position position="463"/>
    </location>
    <ligand>
        <name>phosphoenolpyruvate</name>
        <dbReference type="ChEBI" id="CHEBI:58702"/>
    </ligand>
</feature>
<evidence type="ECO:0000256" key="6">
    <source>
        <dbReference type="ARBA" id="ARBA00012232"/>
    </source>
</evidence>
<evidence type="ECO:0000256" key="5">
    <source>
        <dbReference type="ARBA" id="ARBA00007837"/>
    </source>
</evidence>
<dbReference type="GO" id="GO:0016301">
    <property type="term" value="F:kinase activity"/>
    <property type="evidence" value="ECO:0007669"/>
    <property type="project" value="UniProtKB-KW"/>
</dbReference>
<evidence type="ECO:0000256" key="8">
    <source>
        <dbReference type="ARBA" id="ARBA00022448"/>
    </source>
</evidence>
<dbReference type="PROSITE" id="PS00742">
    <property type="entry name" value="PEP_ENZYMES_2"/>
    <property type="match status" value="1"/>
</dbReference>
<keyword evidence="13 17" id="KW-0479">Metal-binding</keyword>
<dbReference type="GO" id="GO:0005737">
    <property type="term" value="C:cytoplasm"/>
    <property type="evidence" value="ECO:0007669"/>
    <property type="project" value="UniProtKB-SubCell"/>
</dbReference>
<organism evidence="24 25">
    <name type="scientific">Caldanaerobius fijiensis DSM 17918</name>
    <dbReference type="NCBI Taxonomy" id="1121256"/>
    <lineage>
        <taxon>Bacteria</taxon>
        <taxon>Bacillati</taxon>
        <taxon>Bacillota</taxon>
        <taxon>Clostridia</taxon>
        <taxon>Thermoanaerobacterales</taxon>
        <taxon>Thermoanaerobacteraceae</taxon>
        <taxon>Caldanaerobius</taxon>
    </lineage>
</organism>
<evidence type="ECO:0000256" key="18">
    <source>
        <dbReference type="PIRSR" id="PIRSR000732-1"/>
    </source>
</evidence>
<evidence type="ECO:0000256" key="7">
    <source>
        <dbReference type="ARBA" id="ARBA00016544"/>
    </source>
</evidence>
<evidence type="ECO:0000313" key="24">
    <source>
        <dbReference type="EMBL" id="SHE32295.1"/>
    </source>
</evidence>
<reference evidence="24 25" key="1">
    <citation type="submission" date="2016-11" db="EMBL/GenBank/DDBJ databases">
        <authorList>
            <person name="Jaros S."/>
            <person name="Januszkiewicz K."/>
            <person name="Wedrychowicz H."/>
        </authorList>
    </citation>
    <scope>NUCLEOTIDE SEQUENCE [LARGE SCALE GENOMIC DNA]</scope>
    <source>
        <strain evidence="24 25">DSM 17918</strain>
    </source>
</reference>
<evidence type="ECO:0000256" key="3">
    <source>
        <dbReference type="ARBA" id="ARBA00002728"/>
    </source>
</evidence>
<sequence>MKVYRGISASPGIALGCVYVYSHKDIDKYSYKPLNPRAELKRFETALKISKKQIKKLNSKISKHLGEEDSRIIDIQMHFLEDEVFIGEVTQLISTGMSAVEAVKKVLKEYEETLLKSGDEYFKERCIDIRDIGYRIISNILGIKNELGSLDKNVILVANDLTPSDTAQLDKSKILGIITDTGGLTSHTAILARALGIPAIVGLKDFSLKVHEDDEVIIDSENSIVILEPDEATKAEYLRKKQAYENKKQEILVLKDVKAVTKDGVQVTIDANVGTPEEVAKALEYGAEGIGLLRSEFLYINRFDFPSEDEQFEAYRYVVQTMKGKPVTIRTFDIGGDKDFPYIDLKRENNPYLGMRGLRFSLANIPVFKAQLKAILRASAYGPVGMMFPMVSDVREVIACLDIVNDVKKELIDERKDFDRNVKIGIMIEVPSAALTIDRFIDFVDFFSIGTNDLTQYTLAVDRSNENVADYYIPLHPSVLKLIGMVQDVVQKSGKKLSICGELAAFKDGIFALLKQGIRVFSMSPVSIPDVKKYISEITLE</sequence>
<evidence type="ECO:0000256" key="10">
    <source>
        <dbReference type="ARBA" id="ARBA00022597"/>
    </source>
</evidence>
<dbReference type="RefSeq" id="WP_159432339.1">
    <property type="nucleotide sequence ID" value="NZ_FQVH01000001.1"/>
</dbReference>
<dbReference type="InterPro" id="IPR000121">
    <property type="entry name" value="PEP_util_C"/>
</dbReference>
<dbReference type="InterPro" id="IPR024692">
    <property type="entry name" value="PTS_EI"/>
</dbReference>
<dbReference type="PRINTS" id="PR01736">
    <property type="entry name" value="PHPHTRNFRASE"/>
</dbReference>
<dbReference type="PROSITE" id="PS51257">
    <property type="entry name" value="PROKAR_LIPOPROTEIN"/>
    <property type="match status" value="1"/>
</dbReference>
<dbReference type="InterPro" id="IPR018274">
    <property type="entry name" value="PEP_util_AS"/>
</dbReference>
<keyword evidence="12 17" id="KW-0598">Phosphotransferase system</keyword>
<dbReference type="OrthoDB" id="9765468at2"/>
<dbReference type="PROSITE" id="PS00370">
    <property type="entry name" value="PEP_ENZYMES_PHOS_SITE"/>
    <property type="match status" value="1"/>
</dbReference>
<feature type="domain" description="PEP-utilising enzyme mobile" evidence="21">
    <location>
        <begin position="151"/>
        <end position="221"/>
    </location>
</feature>
<evidence type="ECO:0000256" key="4">
    <source>
        <dbReference type="ARBA" id="ARBA00004496"/>
    </source>
</evidence>
<name>A0A1M4SJB0_9THEO</name>
<evidence type="ECO:0000256" key="19">
    <source>
        <dbReference type="PIRSR" id="PIRSR000732-2"/>
    </source>
</evidence>
<evidence type="ECO:0000256" key="1">
    <source>
        <dbReference type="ARBA" id="ARBA00000683"/>
    </source>
</evidence>
<keyword evidence="8 17" id="KW-0813">Transport</keyword>
<feature type="binding site" evidence="20">
    <location>
        <position position="453"/>
    </location>
    <ligand>
        <name>Mg(2+)</name>
        <dbReference type="ChEBI" id="CHEBI:18420"/>
    </ligand>
</feature>
<feature type="active site" description="Proton donor" evidence="18">
    <location>
        <position position="500"/>
    </location>
</feature>
<keyword evidence="11 17" id="KW-0808">Transferase</keyword>
<feature type="domain" description="Phosphotransferase system enzyme I N-terminal" evidence="23">
    <location>
        <begin position="5"/>
        <end position="125"/>
    </location>
</feature>
<dbReference type="Gene3D" id="3.20.20.60">
    <property type="entry name" value="Phosphoenolpyruvate-binding domains"/>
    <property type="match status" value="1"/>
</dbReference>
<evidence type="ECO:0000256" key="16">
    <source>
        <dbReference type="ARBA" id="ARBA00033235"/>
    </source>
</evidence>
<keyword evidence="25" id="KW-1185">Reference proteome</keyword>
<proteinExistence type="inferred from homology"/>
<evidence type="ECO:0000256" key="17">
    <source>
        <dbReference type="PIRNR" id="PIRNR000732"/>
    </source>
</evidence>
<comment type="catalytic activity">
    <reaction evidence="1 17">
        <text>L-histidyl-[protein] + phosphoenolpyruvate = N(pros)-phospho-L-histidyl-[protein] + pyruvate</text>
        <dbReference type="Rhea" id="RHEA:23880"/>
        <dbReference type="Rhea" id="RHEA-COMP:9745"/>
        <dbReference type="Rhea" id="RHEA-COMP:9746"/>
        <dbReference type="ChEBI" id="CHEBI:15361"/>
        <dbReference type="ChEBI" id="CHEBI:29979"/>
        <dbReference type="ChEBI" id="CHEBI:58702"/>
        <dbReference type="ChEBI" id="CHEBI:64837"/>
        <dbReference type="EC" id="2.7.3.9"/>
    </reaction>
</comment>
<comment type="function">
    <text evidence="3 17">General (non sugar-specific) component of the phosphoenolpyruvate-dependent sugar phosphotransferase system (sugar PTS). This major carbohydrate active-transport system catalyzes the phosphorylation of incoming sugar substrates concomitantly with their translocation across the cell membrane. Enzyme I transfers the phosphoryl group from phosphoenolpyruvate (PEP) to the phosphoryl carrier protein (HPr).</text>
</comment>
<keyword evidence="14 17" id="KW-0418">Kinase</keyword>
<dbReference type="Pfam" id="PF05524">
    <property type="entry name" value="PEP-utilisers_N"/>
    <property type="match status" value="1"/>
</dbReference>
<dbReference type="SUPFAM" id="SSF52009">
    <property type="entry name" value="Phosphohistidine domain"/>
    <property type="match status" value="1"/>
</dbReference>
<evidence type="ECO:0000259" key="21">
    <source>
        <dbReference type="Pfam" id="PF00391"/>
    </source>
</evidence>
<dbReference type="EMBL" id="FQVH01000001">
    <property type="protein sequence ID" value="SHE32295.1"/>
    <property type="molecule type" value="Genomic_DNA"/>
</dbReference>
<dbReference type="Gene3D" id="3.50.30.10">
    <property type="entry name" value="Phosphohistidine domain"/>
    <property type="match status" value="1"/>
</dbReference>
<evidence type="ECO:0000256" key="13">
    <source>
        <dbReference type="ARBA" id="ARBA00022723"/>
    </source>
</evidence>
<feature type="binding site" evidence="19">
    <location>
        <begin position="452"/>
        <end position="453"/>
    </location>
    <ligand>
        <name>phosphoenolpyruvate</name>
        <dbReference type="ChEBI" id="CHEBI:58702"/>
    </ligand>
</feature>
<keyword evidence="9 17" id="KW-0963">Cytoplasm</keyword>
<evidence type="ECO:0000256" key="11">
    <source>
        <dbReference type="ARBA" id="ARBA00022679"/>
    </source>
</evidence>
<dbReference type="InterPro" id="IPR008279">
    <property type="entry name" value="PEP-util_enz_mobile_dom"/>
</dbReference>
<dbReference type="STRING" id="1121256.SAMN02746089_00054"/>
<comment type="subcellular location">
    <subcellularLocation>
        <location evidence="4 17">Cytoplasm</location>
    </subcellularLocation>
</comment>
<dbReference type="NCBIfam" id="TIGR01417">
    <property type="entry name" value="PTS_I_fam"/>
    <property type="match status" value="1"/>
</dbReference>